<organism evidence="6 7">
    <name type="scientific">Apiospora marii</name>
    <dbReference type="NCBI Taxonomy" id="335849"/>
    <lineage>
        <taxon>Eukaryota</taxon>
        <taxon>Fungi</taxon>
        <taxon>Dikarya</taxon>
        <taxon>Ascomycota</taxon>
        <taxon>Pezizomycotina</taxon>
        <taxon>Sordariomycetes</taxon>
        <taxon>Xylariomycetidae</taxon>
        <taxon>Amphisphaeriales</taxon>
        <taxon>Apiosporaceae</taxon>
        <taxon>Apiospora</taxon>
    </lineage>
</organism>
<dbReference type="SUPFAM" id="SSF47895">
    <property type="entry name" value="Transducin (alpha subunit), insertion domain"/>
    <property type="match status" value="1"/>
</dbReference>
<gene>
    <name evidence="6" type="ORF">PG991_013552</name>
</gene>
<evidence type="ECO:0000256" key="3">
    <source>
        <dbReference type="ARBA" id="ARBA00023134"/>
    </source>
</evidence>
<keyword evidence="1" id="KW-0479">Metal-binding</keyword>
<keyword evidence="2" id="KW-0547">Nucleotide-binding</keyword>
<protein>
    <submittedName>
        <fullName evidence="6">Guanine nucleotide-binding protein alpha subunit</fullName>
    </submittedName>
</protein>
<dbReference type="InterPro" id="IPR027417">
    <property type="entry name" value="P-loop_NTPase"/>
</dbReference>
<keyword evidence="3" id="KW-0342">GTP-binding</keyword>
<feature type="compositionally biased region" description="Basic and acidic residues" evidence="5">
    <location>
        <begin position="663"/>
        <end position="673"/>
    </location>
</feature>
<evidence type="ECO:0000256" key="1">
    <source>
        <dbReference type="ARBA" id="ARBA00022723"/>
    </source>
</evidence>
<comment type="caution">
    <text evidence="6">The sequence shown here is derived from an EMBL/GenBank/DDBJ whole genome shotgun (WGS) entry which is preliminary data.</text>
</comment>
<dbReference type="PANTHER" id="PTHR10218:SF302">
    <property type="entry name" value="GUANINE NUCLEOTIDE-BINDING PROTEIN ALPHA-5 SUBUNIT"/>
    <property type="match status" value="1"/>
</dbReference>
<evidence type="ECO:0000313" key="6">
    <source>
        <dbReference type="EMBL" id="KAK8001330.1"/>
    </source>
</evidence>
<dbReference type="Gene3D" id="1.10.400.10">
    <property type="entry name" value="GI Alpha 1, domain 2-like"/>
    <property type="match status" value="1"/>
</dbReference>
<dbReference type="InterPro" id="IPR011025">
    <property type="entry name" value="GproteinA_insert"/>
</dbReference>
<dbReference type="EMBL" id="JAQQWI010000018">
    <property type="protein sequence ID" value="KAK8001330.1"/>
    <property type="molecule type" value="Genomic_DNA"/>
</dbReference>
<dbReference type="PRINTS" id="PR00318">
    <property type="entry name" value="GPROTEINA"/>
</dbReference>
<evidence type="ECO:0000256" key="4">
    <source>
        <dbReference type="ARBA" id="ARBA00023224"/>
    </source>
</evidence>
<sequence length="707" mass="79425">ATFLAFALGPSSVFVMDPFTIVQVVGTVVSLTDVVIKSITKLNSIKAKYHNCPLLVVTMIGQLCTVQSALGRLADWNSPERTRDPRYQQLGLQIGNSLNNFSPLILALQQQLDRFEGTAPMQMGAKQKLKFLWSEKDMSGYSILLDRQVNALNLLLHALECSSWSQQDAFVSQAENQEILSVARDCSSSIVGIGDGSLSLASEETDRISLRFDFDTLILGSMVYQQAERSHLRQAIRGVRSRATKITIKGPATPRSDSSSSILLERANRKEQQLSRKSGLKKVTFQLRETRLGQWWNAPRVSRTTGQGLTTFPPFSDSQRVLILGTSESGKSTLHKSMVLDREGFSDKFRESFAETIWDNFIDGTRKVIQCMRQLKIPFDDRNLESQANSVIKRKAAWLVEALWNDSGFQRAYAKRHKYHLNEGYAYFVRHAERIMSSDYMPSDQDIINTRIKTVGLQESKFEYEGITYIVHDVGGAQVERRKWGIVFPNTDTLVYTVDVTSYARVSWEDENINRMQDQLTIFGGLINSPLLKESDFILVFTKVDLLREWFRMAPAKRYFRDLEEGTEDTCEEFRVRVVRSSFRDVATDNPAQGLFKVLDGLTYDRGRPRPAAATTGGDGRTDSKNFGASEVLDGGRTLSPGLSLPTGATTSADEQLGGPLTRKGDANDDERSIIPIDNHSFPYGGDHTQNPLLTDFYPGGEPMYWI</sequence>
<dbReference type="Pfam" id="PF00503">
    <property type="entry name" value="G-alpha"/>
    <property type="match status" value="1"/>
</dbReference>
<evidence type="ECO:0000313" key="7">
    <source>
        <dbReference type="Proteomes" id="UP001396898"/>
    </source>
</evidence>
<name>A0ABR1R6A9_9PEZI</name>
<feature type="region of interest" description="Disordered" evidence="5">
    <location>
        <begin position="607"/>
        <end position="673"/>
    </location>
</feature>
<evidence type="ECO:0000256" key="5">
    <source>
        <dbReference type="SAM" id="MobiDB-lite"/>
    </source>
</evidence>
<keyword evidence="7" id="KW-1185">Reference proteome</keyword>
<feature type="non-terminal residue" evidence="6">
    <location>
        <position position="1"/>
    </location>
</feature>
<reference evidence="6 7" key="1">
    <citation type="submission" date="2023-01" db="EMBL/GenBank/DDBJ databases">
        <title>Analysis of 21 Apiospora genomes using comparative genomics revels a genus with tremendous synthesis potential of carbohydrate active enzymes and secondary metabolites.</title>
        <authorList>
            <person name="Sorensen T."/>
        </authorList>
    </citation>
    <scope>NUCLEOTIDE SEQUENCE [LARGE SCALE GENOMIC DNA]</scope>
    <source>
        <strain evidence="6 7">CBS 20057</strain>
    </source>
</reference>
<keyword evidence="4" id="KW-0807">Transducer</keyword>
<evidence type="ECO:0000256" key="2">
    <source>
        <dbReference type="ARBA" id="ARBA00022741"/>
    </source>
</evidence>
<dbReference type="Proteomes" id="UP001396898">
    <property type="component" value="Unassembled WGS sequence"/>
</dbReference>
<dbReference type="SUPFAM" id="SSF52540">
    <property type="entry name" value="P-loop containing nucleoside triphosphate hydrolases"/>
    <property type="match status" value="1"/>
</dbReference>
<proteinExistence type="predicted"/>
<dbReference type="InterPro" id="IPR001019">
    <property type="entry name" value="Gprotein_alpha_su"/>
</dbReference>
<dbReference type="PANTHER" id="PTHR10218">
    <property type="entry name" value="GTP-BINDING PROTEIN ALPHA SUBUNIT"/>
    <property type="match status" value="1"/>
</dbReference>
<accession>A0ABR1R6A9</accession>
<dbReference type="SMART" id="SM00275">
    <property type="entry name" value="G_alpha"/>
    <property type="match status" value="1"/>
</dbReference>
<dbReference type="PROSITE" id="PS51882">
    <property type="entry name" value="G_ALPHA"/>
    <property type="match status" value="1"/>
</dbReference>
<dbReference type="Gene3D" id="3.40.50.300">
    <property type="entry name" value="P-loop containing nucleotide triphosphate hydrolases"/>
    <property type="match status" value="1"/>
</dbReference>